<dbReference type="PANTHER" id="PTHR22893:SF91">
    <property type="entry name" value="NADPH DEHYDROGENASE 2-RELATED"/>
    <property type="match status" value="1"/>
</dbReference>
<dbReference type="CDD" id="cd02933">
    <property type="entry name" value="OYE_like_FMN"/>
    <property type="match status" value="1"/>
</dbReference>
<comment type="cofactor">
    <cofactor evidence="1">
        <name>FMN</name>
        <dbReference type="ChEBI" id="CHEBI:58210"/>
    </cofactor>
</comment>
<comment type="caution">
    <text evidence="5">The sequence shown here is derived from an EMBL/GenBank/DDBJ whole genome shotgun (WGS) entry which is preliminary data.</text>
</comment>
<dbReference type="EMBL" id="SJPR01000003">
    <property type="protein sequence ID" value="TWT97087.1"/>
    <property type="molecule type" value="Genomic_DNA"/>
</dbReference>
<accession>A0A5C6ACG9</accession>
<keyword evidence="3 5" id="KW-0560">Oxidoreductase</keyword>
<dbReference type="GO" id="GO:0016628">
    <property type="term" value="F:oxidoreductase activity, acting on the CH-CH group of donors, NAD or NADP as acceptor"/>
    <property type="evidence" value="ECO:0007669"/>
    <property type="project" value="UniProtKB-ARBA"/>
</dbReference>
<sequence length="372" mass="40606">MSNSPLLQPFDLRGLELKNRVVLAPLTRARAGKDRVPNALMGKYYSQRASAGLVISEGTTIGEQANGWTESAGIYTDAHVEGWKPVVQAVHDAGGVFFCQLWHCGRASHPDFHDGEPQVAPSAIKIEGDEARTPEGKKPHVTPRALETDEIPDVVDLYRQAAKRAKAAGFDGVEIHGANGYLIDEFLQSKTNHRTDAYGGSIENRYRFLDEIVQAIGEVYPTSRIGVRQSPNGAFNDMGSPDYREQFLYVAEKLSAYGLAYLHVMDGLAFGFHDLGEPLTLADYRKVFDGPLMGNCGYVQESAEAAIASGDADLISFGRPYISNPDLVERFANGWPLADPAPVSAWYSHDAEGYADFPTYKDQLASTETATA</sequence>
<dbReference type="GO" id="GO:0005829">
    <property type="term" value="C:cytosol"/>
    <property type="evidence" value="ECO:0007669"/>
    <property type="project" value="UniProtKB-ARBA"/>
</dbReference>
<dbReference type="Pfam" id="PF00724">
    <property type="entry name" value="Oxidored_FMN"/>
    <property type="match status" value="1"/>
</dbReference>
<dbReference type="RefSeq" id="WP_146445577.1">
    <property type="nucleotide sequence ID" value="NZ_SJPR01000003.1"/>
</dbReference>
<evidence type="ECO:0000313" key="5">
    <source>
        <dbReference type="EMBL" id="TWT97087.1"/>
    </source>
</evidence>
<protein>
    <submittedName>
        <fullName evidence="5">N-ethylmaleimide reductase</fullName>
        <ecNumber evidence="5">1.-.-.-</ecNumber>
    </submittedName>
</protein>
<evidence type="ECO:0000256" key="2">
    <source>
        <dbReference type="ARBA" id="ARBA00005979"/>
    </source>
</evidence>
<evidence type="ECO:0000313" key="6">
    <source>
        <dbReference type="Proteomes" id="UP000317421"/>
    </source>
</evidence>
<dbReference type="EC" id="1.-.-.-" evidence="5"/>
<proteinExistence type="inferred from homology"/>
<dbReference type="InterPro" id="IPR045247">
    <property type="entry name" value="Oye-like"/>
</dbReference>
<dbReference type="AlphaFoldDB" id="A0A5C6ACG9"/>
<keyword evidence="6" id="KW-1185">Reference proteome</keyword>
<dbReference type="InterPro" id="IPR001155">
    <property type="entry name" value="OxRdtase_FMN_N"/>
</dbReference>
<name>A0A5C6ACG9_9BACT</name>
<dbReference type="OrthoDB" id="9772736at2"/>
<evidence type="ECO:0000256" key="1">
    <source>
        <dbReference type="ARBA" id="ARBA00001917"/>
    </source>
</evidence>
<reference evidence="5 6" key="1">
    <citation type="submission" date="2019-02" db="EMBL/GenBank/DDBJ databases">
        <title>Deep-cultivation of Planctomycetes and their phenomic and genomic characterization uncovers novel biology.</title>
        <authorList>
            <person name="Wiegand S."/>
            <person name="Jogler M."/>
            <person name="Boedeker C."/>
            <person name="Pinto D."/>
            <person name="Vollmers J."/>
            <person name="Rivas-Marin E."/>
            <person name="Kohn T."/>
            <person name="Peeters S.H."/>
            <person name="Heuer A."/>
            <person name="Rast P."/>
            <person name="Oberbeckmann S."/>
            <person name="Bunk B."/>
            <person name="Jeske O."/>
            <person name="Meyerdierks A."/>
            <person name="Storesund J.E."/>
            <person name="Kallscheuer N."/>
            <person name="Luecker S."/>
            <person name="Lage O.M."/>
            <person name="Pohl T."/>
            <person name="Merkel B.J."/>
            <person name="Hornburger P."/>
            <person name="Mueller R.-W."/>
            <person name="Bruemmer F."/>
            <person name="Labrenz M."/>
            <person name="Spormann A.M."/>
            <person name="Op Den Camp H."/>
            <person name="Overmann J."/>
            <person name="Amann R."/>
            <person name="Jetten M.S.M."/>
            <person name="Mascher T."/>
            <person name="Medema M.H."/>
            <person name="Devos D.P."/>
            <person name="Kaster A.-K."/>
            <person name="Ovreas L."/>
            <person name="Rohde M."/>
            <person name="Galperin M.Y."/>
            <person name="Jogler C."/>
        </authorList>
    </citation>
    <scope>NUCLEOTIDE SEQUENCE [LARGE SCALE GENOMIC DNA]</scope>
    <source>
        <strain evidence="5 6">Pla108</strain>
    </source>
</reference>
<dbReference type="SUPFAM" id="SSF51395">
    <property type="entry name" value="FMN-linked oxidoreductases"/>
    <property type="match status" value="1"/>
</dbReference>
<gene>
    <name evidence="5" type="primary">nemA</name>
    <name evidence="5" type="ORF">Pla108_28640</name>
</gene>
<dbReference type="FunFam" id="3.20.20.70:FF:000059">
    <property type="entry name" value="N-ethylmaleimide reductase, FMN-linked"/>
    <property type="match status" value="1"/>
</dbReference>
<evidence type="ECO:0000259" key="4">
    <source>
        <dbReference type="Pfam" id="PF00724"/>
    </source>
</evidence>
<comment type="similarity">
    <text evidence="2">Belongs to the NADH:flavin oxidoreductase/NADH oxidase family.</text>
</comment>
<dbReference type="Gene3D" id="3.20.20.70">
    <property type="entry name" value="Aldolase class I"/>
    <property type="match status" value="1"/>
</dbReference>
<organism evidence="5 6">
    <name type="scientific">Botrimarina colliarenosi</name>
    <dbReference type="NCBI Taxonomy" id="2528001"/>
    <lineage>
        <taxon>Bacteria</taxon>
        <taxon>Pseudomonadati</taxon>
        <taxon>Planctomycetota</taxon>
        <taxon>Planctomycetia</taxon>
        <taxon>Pirellulales</taxon>
        <taxon>Lacipirellulaceae</taxon>
        <taxon>Botrimarina</taxon>
    </lineage>
</organism>
<dbReference type="Proteomes" id="UP000317421">
    <property type="component" value="Unassembled WGS sequence"/>
</dbReference>
<evidence type="ECO:0000256" key="3">
    <source>
        <dbReference type="ARBA" id="ARBA00023002"/>
    </source>
</evidence>
<dbReference type="InterPro" id="IPR013785">
    <property type="entry name" value="Aldolase_TIM"/>
</dbReference>
<feature type="domain" description="NADH:flavin oxidoreductase/NADH oxidase N-terminal" evidence="4">
    <location>
        <begin position="6"/>
        <end position="336"/>
    </location>
</feature>
<dbReference type="GO" id="GO:0010181">
    <property type="term" value="F:FMN binding"/>
    <property type="evidence" value="ECO:0007669"/>
    <property type="project" value="InterPro"/>
</dbReference>
<dbReference type="PANTHER" id="PTHR22893">
    <property type="entry name" value="NADH OXIDOREDUCTASE-RELATED"/>
    <property type="match status" value="1"/>
</dbReference>